<dbReference type="InterPro" id="IPR011009">
    <property type="entry name" value="Kinase-like_dom_sf"/>
</dbReference>
<gene>
    <name evidence="6" type="ORF">CAPTEDRAFT_218964</name>
</gene>
<protein>
    <recommendedName>
        <fullName evidence="5">Protein kinase domain-containing protein</fullName>
    </recommendedName>
</protein>
<dbReference type="Proteomes" id="UP000014760">
    <property type="component" value="Unassembled WGS sequence"/>
</dbReference>
<keyword evidence="8" id="KW-1185">Reference proteome</keyword>
<dbReference type="HOGENOM" id="CLU_1670991_0_0_1"/>
<evidence type="ECO:0000313" key="8">
    <source>
        <dbReference type="Proteomes" id="UP000014760"/>
    </source>
</evidence>
<name>R7VDW7_CAPTE</name>
<keyword evidence="1" id="KW-0808">Transferase</keyword>
<dbReference type="AlphaFoldDB" id="R7VDW7"/>
<dbReference type="Pfam" id="PF07714">
    <property type="entry name" value="PK_Tyr_Ser-Thr"/>
    <property type="match status" value="1"/>
</dbReference>
<dbReference type="PRINTS" id="PR00109">
    <property type="entry name" value="TYRKINASE"/>
</dbReference>
<keyword evidence="4" id="KW-0067">ATP-binding</keyword>
<proteinExistence type="predicted"/>
<reference evidence="7" key="3">
    <citation type="submission" date="2015-06" db="UniProtKB">
        <authorList>
            <consortium name="EnsemblMetazoa"/>
        </authorList>
    </citation>
    <scope>IDENTIFICATION</scope>
</reference>
<dbReference type="PANTHER" id="PTHR44329:SF288">
    <property type="entry name" value="MITOGEN-ACTIVATED PROTEIN KINASE KINASE KINASE 20"/>
    <property type="match status" value="1"/>
</dbReference>
<dbReference type="EMBL" id="AMQN01036177">
    <property type="status" value="NOT_ANNOTATED_CDS"/>
    <property type="molecule type" value="Genomic_DNA"/>
</dbReference>
<dbReference type="GO" id="GO:0005737">
    <property type="term" value="C:cytoplasm"/>
    <property type="evidence" value="ECO:0007669"/>
    <property type="project" value="TreeGrafter"/>
</dbReference>
<evidence type="ECO:0000256" key="1">
    <source>
        <dbReference type="ARBA" id="ARBA00022679"/>
    </source>
</evidence>
<keyword evidence="2" id="KW-0547">Nucleotide-binding</keyword>
<dbReference type="STRING" id="283909.R7VDW7"/>
<evidence type="ECO:0000259" key="5">
    <source>
        <dbReference type="PROSITE" id="PS50011"/>
    </source>
</evidence>
<accession>R7VDW7</accession>
<dbReference type="OMA" id="FRIWTER"/>
<dbReference type="GO" id="GO:0005524">
    <property type="term" value="F:ATP binding"/>
    <property type="evidence" value="ECO:0007669"/>
    <property type="project" value="UniProtKB-KW"/>
</dbReference>
<dbReference type="PANTHER" id="PTHR44329">
    <property type="entry name" value="SERINE/THREONINE-PROTEIN KINASE TNNI3K-RELATED"/>
    <property type="match status" value="1"/>
</dbReference>
<organism evidence="6">
    <name type="scientific">Capitella teleta</name>
    <name type="common">Polychaete worm</name>
    <dbReference type="NCBI Taxonomy" id="283909"/>
    <lineage>
        <taxon>Eukaryota</taxon>
        <taxon>Metazoa</taxon>
        <taxon>Spiralia</taxon>
        <taxon>Lophotrochozoa</taxon>
        <taxon>Annelida</taxon>
        <taxon>Polychaeta</taxon>
        <taxon>Sedentaria</taxon>
        <taxon>Scolecida</taxon>
        <taxon>Capitellidae</taxon>
        <taxon>Capitella</taxon>
    </lineage>
</organism>
<dbReference type="InterPro" id="IPR051681">
    <property type="entry name" value="Ser/Thr_Kinases-Pseudokinases"/>
</dbReference>
<dbReference type="EMBL" id="KB292751">
    <property type="protein sequence ID" value="ELU17038.1"/>
    <property type="molecule type" value="Genomic_DNA"/>
</dbReference>
<dbReference type="InterPro" id="IPR001245">
    <property type="entry name" value="Ser-Thr/Tyr_kinase_cat_dom"/>
</dbReference>
<dbReference type="OrthoDB" id="339325at2759"/>
<dbReference type="Gene3D" id="1.10.510.10">
    <property type="entry name" value="Transferase(Phosphotransferase) domain 1"/>
    <property type="match status" value="1"/>
</dbReference>
<evidence type="ECO:0000256" key="2">
    <source>
        <dbReference type="ARBA" id="ARBA00022741"/>
    </source>
</evidence>
<keyword evidence="3" id="KW-0418">Kinase</keyword>
<dbReference type="SUPFAM" id="SSF56112">
    <property type="entry name" value="Protein kinase-like (PK-like)"/>
    <property type="match status" value="1"/>
</dbReference>
<reference evidence="6 8" key="2">
    <citation type="journal article" date="2013" name="Nature">
        <title>Insights into bilaterian evolution from three spiralian genomes.</title>
        <authorList>
            <person name="Simakov O."/>
            <person name="Marletaz F."/>
            <person name="Cho S.J."/>
            <person name="Edsinger-Gonzales E."/>
            <person name="Havlak P."/>
            <person name="Hellsten U."/>
            <person name="Kuo D.H."/>
            <person name="Larsson T."/>
            <person name="Lv J."/>
            <person name="Arendt D."/>
            <person name="Savage R."/>
            <person name="Osoegawa K."/>
            <person name="de Jong P."/>
            <person name="Grimwood J."/>
            <person name="Chapman J.A."/>
            <person name="Shapiro H."/>
            <person name="Aerts A."/>
            <person name="Otillar R.P."/>
            <person name="Terry A.Y."/>
            <person name="Boore J.L."/>
            <person name="Grigoriev I.V."/>
            <person name="Lindberg D.R."/>
            <person name="Seaver E.C."/>
            <person name="Weisblat D.A."/>
            <person name="Putnam N.H."/>
            <person name="Rokhsar D.S."/>
        </authorList>
    </citation>
    <scope>NUCLEOTIDE SEQUENCE</scope>
    <source>
        <strain evidence="6 8">I ESC-2004</strain>
    </source>
</reference>
<evidence type="ECO:0000313" key="6">
    <source>
        <dbReference type="EMBL" id="ELU17038.1"/>
    </source>
</evidence>
<dbReference type="PROSITE" id="PS50011">
    <property type="entry name" value="PROTEIN_KINASE_DOM"/>
    <property type="match status" value="1"/>
</dbReference>
<dbReference type="InterPro" id="IPR000719">
    <property type="entry name" value="Prot_kinase_dom"/>
</dbReference>
<dbReference type="EnsemblMetazoa" id="CapteT218964">
    <property type="protein sequence ID" value="CapteP218964"/>
    <property type="gene ID" value="CapteG218964"/>
</dbReference>
<dbReference type="GO" id="GO:0004674">
    <property type="term" value="F:protein serine/threonine kinase activity"/>
    <property type="evidence" value="ECO:0007669"/>
    <property type="project" value="TreeGrafter"/>
</dbReference>
<evidence type="ECO:0000256" key="3">
    <source>
        <dbReference type="ARBA" id="ARBA00022777"/>
    </source>
</evidence>
<feature type="domain" description="Protein kinase" evidence="5">
    <location>
        <begin position="1"/>
        <end position="120"/>
    </location>
</feature>
<evidence type="ECO:0000313" key="7">
    <source>
        <dbReference type="EnsemblMetazoa" id="CapteP218964"/>
    </source>
</evidence>
<dbReference type="EMBL" id="AMQN01036178">
    <property type="status" value="NOT_ANNOTATED_CDS"/>
    <property type="molecule type" value="Genomic_DNA"/>
</dbReference>
<sequence length="158" mass="17904">MGNTTKMSLAGTFPWMAPEVIQSLPVSDSCDVWSYGVVLWELLTHDVPFRGIEGFQVAWLVVEKGERLTVPSSCPSSFASLMSSCWLDDPYERPPFREVVHLLEKMQLDDSTEDATKSFLDHQDDWKCVSPFMMDKWVKGVTDNLEVEITVTFSEVCS</sequence>
<evidence type="ECO:0000256" key="4">
    <source>
        <dbReference type="ARBA" id="ARBA00022840"/>
    </source>
</evidence>
<reference evidence="8" key="1">
    <citation type="submission" date="2012-12" db="EMBL/GenBank/DDBJ databases">
        <authorList>
            <person name="Hellsten U."/>
            <person name="Grimwood J."/>
            <person name="Chapman J.A."/>
            <person name="Shapiro H."/>
            <person name="Aerts A."/>
            <person name="Otillar R.P."/>
            <person name="Terry A.Y."/>
            <person name="Boore J.L."/>
            <person name="Simakov O."/>
            <person name="Marletaz F."/>
            <person name="Cho S.-J."/>
            <person name="Edsinger-Gonzales E."/>
            <person name="Havlak P."/>
            <person name="Kuo D.-H."/>
            <person name="Larsson T."/>
            <person name="Lv J."/>
            <person name="Arendt D."/>
            <person name="Savage R."/>
            <person name="Osoegawa K."/>
            <person name="de Jong P."/>
            <person name="Lindberg D.R."/>
            <person name="Seaver E.C."/>
            <person name="Weisblat D.A."/>
            <person name="Putnam N.H."/>
            <person name="Grigoriev I.V."/>
            <person name="Rokhsar D.S."/>
        </authorList>
    </citation>
    <scope>NUCLEOTIDE SEQUENCE</scope>
    <source>
        <strain evidence="8">I ESC-2004</strain>
    </source>
</reference>